<evidence type="ECO:0008006" key="4">
    <source>
        <dbReference type="Google" id="ProtNLM"/>
    </source>
</evidence>
<dbReference type="PANTHER" id="PTHR38166">
    <property type="entry name" value="C2H2-TYPE DOMAIN-CONTAINING PROTEIN-RELATED"/>
    <property type="match status" value="1"/>
</dbReference>
<evidence type="ECO:0000313" key="2">
    <source>
        <dbReference type="EMBL" id="KAK0617776.1"/>
    </source>
</evidence>
<feature type="region of interest" description="Disordered" evidence="1">
    <location>
        <begin position="1"/>
        <end position="24"/>
    </location>
</feature>
<proteinExistence type="predicted"/>
<feature type="compositionally biased region" description="Polar residues" evidence="1">
    <location>
        <begin position="309"/>
        <end position="318"/>
    </location>
</feature>
<feature type="compositionally biased region" description="Polar residues" evidence="1">
    <location>
        <begin position="88"/>
        <end position="104"/>
    </location>
</feature>
<evidence type="ECO:0000256" key="1">
    <source>
        <dbReference type="SAM" id="MobiDB-lite"/>
    </source>
</evidence>
<protein>
    <recommendedName>
        <fullName evidence="4">C2H2-type domain-containing protein</fullName>
    </recommendedName>
</protein>
<keyword evidence="3" id="KW-1185">Reference proteome</keyword>
<gene>
    <name evidence="2" type="ORF">B0T17DRAFT_618444</name>
</gene>
<organism evidence="2 3">
    <name type="scientific">Bombardia bombarda</name>
    <dbReference type="NCBI Taxonomy" id="252184"/>
    <lineage>
        <taxon>Eukaryota</taxon>
        <taxon>Fungi</taxon>
        <taxon>Dikarya</taxon>
        <taxon>Ascomycota</taxon>
        <taxon>Pezizomycotina</taxon>
        <taxon>Sordariomycetes</taxon>
        <taxon>Sordariomycetidae</taxon>
        <taxon>Sordariales</taxon>
        <taxon>Lasiosphaeriaceae</taxon>
        <taxon>Bombardia</taxon>
    </lineage>
</organism>
<dbReference type="EMBL" id="JAULSR010000005">
    <property type="protein sequence ID" value="KAK0617776.1"/>
    <property type="molecule type" value="Genomic_DNA"/>
</dbReference>
<evidence type="ECO:0000313" key="3">
    <source>
        <dbReference type="Proteomes" id="UP001174934"/>
    </source>
</evidence>
<reference evidence="2" key="1">
    <citation type="submission" date="2023-06" db="EMBL/GenBank/DDBJ databases">
        <title>Genome-scale phylogeny and comparative genomics of the fungal order Sordariales.</title>
        <authorList>
            <consortium name="Lawrence Berkeley National Laboratory"/>
            <person name="Hensen N."/>
            <person name="Bonometti L."/>
            <person name="Westerberg I."/>
            <person name="Brannstrom I.O."/>
            <person name="Guillou S."/>
            <person name="Cros-Aarteil S."/>
            <person name="Calhoun S."/>
            <person name="Haridas S."/>
            <person name="Kuo A."/>
            <person name="Mondo S."/>
            <person name="Pangilinan J."/>
            <person name="Riley R."/>
            <person name="LaButti K."/>
            <person name="Andreopoulos B."/>
            <person name="Lipzen A."/>
            <person name="Chen C."/>
            <person name="Yanf M."/>
            <person name="Daum C."/>
            <person name="Ng V."/>
            <person name="Clum A."/>
            <person name="Steindorff A."/>
            <person name="Ohm R."/>
            <person name="Martin F."/>
            <person name="Silar P."/>
            <person name="Natvig D."/>
            <person name="Lalanne C."/>
            <person name="Gautier V."/>
            <person name="Ament-velasquez S.L."/>
            <person name="Kruys A."/>
            <person name="Hutchinson M.I."/>
            <person name="Powell A.J."/>
            <person name="Barry K."/>
            <person name="Miller A.N."/>
            <person name="Grigoriev I.V."/>
            <person name="Debuchy R."/>
            <person name="Gladieux P."/>
            <person name="Thoren M.H."/>
            <person name="Johannesson H."/>
        </authorList>
    </citation>
    <scope>NUCLEOTIDE SEQUENCE</scope>
    <source>
        <strain evidence="2">SMH3391-2</strain>
    </source>
</reference>
<feature type="region of interest" description="Disordered" evidence="1">
    <location>
        <begin position="85"/>
        <end position="184"/>
    </location>
</feature>
<comment type="caution">
    <text evidence="2">The sequence shown here is derived from an EMBL/GenBank/DDBJ whole genome shotgun (WGS) entry which is preliminary data.</text>
</comment>
<feature type="compositionally biased region" description="Low complexity" evidence="1">
    <location>
        <begin position="419"/>
        <end position="428"/>
    </location>
</feature>
<sequence>MAHYGPGLPSVLDMGQQQQQQQQHQETMGFEPMRNPVLQDYQLQLMLLETHNQNRVLMARQEASPEDTANVTIQQDKSFTYAPVNETAFGSSSPPSQYTAQSLATAPARQHNAVAYSTQAGKQREKPISQGDADGGKAHSTKRGAARNLTSVTHEETDEDEGDSDHDGRRKKQKPAPSDKSATIGNLNKKFACPYFKRNRRKYCKWTSCPGPGWDEVHRVKTHLYRRHALPLQCPRCWGVFKSDNLLRAHLQQDPRVGFTKDQEKRLRSRKKAQADMTDEDKWREIYMIVFPDDDRDSLPSPYYDATDYETSSPNLSSDHGRGSDLEDYATFIRREMPTFVRRELEALFQEDEFKDVDERIRPRVAQIMLDLQPRLLNLYKQSQSPLSEYGPQPVPPSKTQDVESESPRTSASEPRVPGGLTPLTSGSDTGGSGSGSQYPPSNMSTKVGLGTDDSQSTPGDNSPWGVLGSFQALPDWALLPGEYLGVDNMGAGIGAWDDAAAAPSGVNGGTGETPLGPHFWDFEVDRLLDPIVPVSRGQTDR</sequence>
<name>A0AA39WLX6_9PEZI</name>
<accession>A0AA39WLX6</accession>
<dbReference type="AlphaFoldDB" id="A0AA39WLX6"/>
<feature type="region of interest" description="Disordered" evidence="1">
    <location>
        <begin position="299"/>
        <end position="324"/>
    </location>
</feature>
<dbReference type="Proteomes" id="UP001174934">
    <property type="component" value="Unassembled WGS sequence"/>
</dbReference>
<feature type="region of interest" description="Disordered" evidence="1">
    <location>
        <begin position="385"/>
        <end position="465"/>
    </location>
</feature>
<dbReference type="PANTHER" id="PTHR38166:SF1">
    <property type="entry name" value="C2H2-TYPE DOMAIN-CONTAINING PROTEIN"/>
    <property type="match status" value="1"/>
</dbReference>